<dbReference type="Proteomes" id="UP000031488">
    <property type="component" value="Unassembled WGS sequence"/>
</dbReference>
<comment type="caution">
    <text evidence="1">The sequence shown here is derived from an EMBL/GenBank/DDBJ whole genome shotgun (WGS) entry which is preliminary data.</text>
</comment>
<protein>
    <recommendedName>
        <fullName evidence="3">Portal protein</fullName>
    </recommendedName>
</protein>
<organism evidence="1 2">
    <name type="scientific">Brevibacterium linens</name>
    <dbReference type="NCBI Taxonomy" id="1703"/>
    <lineage>
        <taxon>Bacteria</taxon>
        <taxon>Bacillati</taxon>
        <taxon>Actinomycetota</taxon>
        <taxon>Actinomycetes</taxon>
        <taxon>Micrococcales</taxon>
        <taxon>Brevibacteriaceae</taxon>
        <taxon>Brevibacterium</taxon>
    </lineage>
</organism>
<dbReference type="RefSeq" id="WP_039208834.1">
    <property type="nucleotide sequence ID" value="NZ_JTJZ01000018.1"/>
</dbReference>
<evidence type="ECO:0000313" key="2">
    <source>
        <dbReference type="Proteomes" id="UP000031488"/>
    </source>
</evidence>
<dbReference type="EMBL" id="JTJZ01000018">
    <property type="protein sequence ID" value="KHS52555.1"/>
    <property type="molecule type" value="Genomic_DNA"/>
</dbReference>
<gene>
    <name evidence="1" type="ORF">AE0388_1538</name>
</gene>
<accession>A0A0B9A186</accession>
<proteinExistence type="predicted"/>
<sequence length="517" mass="56666">MGMLDWLGLRESASDTPEFKRMQAELTTAQFRLEEAAHSMEALYREDRGWVQIGQNFEQEMSPEGRRQAAQLCRAMATLNPLVKRGLSIRAGYVWGQGIGIQAPDGKESGTQDVNAVVQAFLDDQGNRKAFTGAQAHEELEKQLGTDGNVYAVMFTNPATGFTRVRTLDPLEMTDIITNPEDKSEAWFYRRDYVETTIGERTAKVTTRQKTTWYPALGHKPTRKFPVIDGNPVDWSAPVLQIRVNAVGKFGVGDAYAALPWARAYREFLEDWAKLMKSLARIAWKLSGKRSTAQQARSALNGLGEAGGVAAMDPNSQLEAVPKSGATIDAESGRPLATMIAAAFGLPVTTLLADPGQTGARAVAETLDQPTRLEMNGRREVWTEAYRAILGHVIDQAVLAPQGPLKGGIQVDHFTQQEEVILQGESDRTLTITWPDIDETPVDVMVKAIVDADATQKLPPLETMRLLLRALGVRDVDEILDQFTDDAGNFIDPNISAGDAAVDAYNRGEDPAAVLNQ</sequence>
<keyword evidence="2" id="KW-1185">Reference proteome</keyword>
<reference evidence="1 2" key="1">
    <citation type="submission" date="2014-11" db="EMBL/GenBank/DDBJ databases">
        <title>Draft Genome Sequence of Brevibacterium linens AE038-8.</title>
        <authorList>
            <person name="Maizel D."/>
            <person name="Utturkar S.M."/>
            <person name="Brown S.D."/>
            <person name="Ferrero M."/>
            <person name="Rosen B.P."/>
        </authorList>
    </citation>
    <scope>NUCLEOTIDE SEQUENCE [LARGE SCALE GENOMIC DNA]</scope>
    <source>
        <strain evidence="1 2">AE038-8</strain>
    </source>
</reference>
<dbReference type="AlphaFoldDB" id="A0A0B9A186"/>
<evidence type="ECO:0000313" key="1">
    <source>
        <dbReference type="EMBL" id="KHS52555.1"/>
    </source>
</evidence>
<evidence type="ECO:0008006" key="3">
    <source>
        <dbReference type="Google" id="ProtNLM"/>
    </source>
</evidence>
<dbReference type="OrthoDB" id="5066137at2"/>
<name>A0A0B9A186_BRELN</name>
<dbReference type="PATRIC" id="fig|1703.6.peg.1430"/>